<keyword evidence="1" id="KW-0805">Transcription regulation</keyword>
<evidence type="ECO:0000313" key="6">
    <source>
        <dbReference type="Proteomes" id="UP001595916"/>
    </source>
</evidence>
<organism evidence="5 6">
    <name type="scientific">Filifactor villosus</name>
    <dbReference type="NCBI Taxonomy" id="29374"/>
    <lineage>
        <taxon>Bacteria</taxon>
        <taxon>Bacillati</taxon>
        <taxon>Bacillota</taxon>
        <taxon>Clostridia</taxon>
        <taxon>Peptostreptococcales</taxon>
        <taxon>Filifactoraceae</taxon>
        <taxon>Filifactor</taxon>
    </lineage>
</organism>
<evidence type="ECO:0000256" key="3">
    <source>
        <dbReference type="ARBA" id="ARBA00023163"/>
    </source>
</evidence>
<keyword evidence="3" id="KW-0804">Transcription</keyword>
<evidence type="ECO:0000313" key="5">
    <source>
        <dbReference type="EMBL" id="MFC4803476.1"/>
    </source>
</evidence>
<dbReference type="InterPro" id="IPR053142">
    <property type="entry name" value="PchR_regulatory_protein"/>
</dbReference>
<dbReference type="PROSITE" id="PS01124">
    <property type="entry name" value="HTH_ARAC_FAMILY_2"/>
    <property type="match status" value="1"/>
</dbReference>
<dbReference type="InterPro" id="IPR009057">
    <property type="entry name" value="Homeodomain-like_sf"/>
</dbReference>
<evidence type="ECO:0000259" key="4">
    <source>
        <dbReference type="PROSITE" id="PS01124"/>
    </source>
</evidence>
<comment type="caution">
    <text evidence="5">The sequence shown here is derived from an EMBL/GenBank/DDBJ whole genome shotgun (WGS) entry which is preliminary data.</text>
</comment>
<dbReference type="Proteomes" id="UP001595916">
    <property type="component" value="Unassembled WGS sequence"/>
</dbReference>
<dbReference type="SUPFAM" id="SSF46689">
    <property type="entry name" value="Homeodomain-like"/>
    <property type="match status" value="1"/>
</dbReference>
<dbReference type="PANTHER" id="PTHR47893">
    <property type="entry name" value="REGULATORY PROTEIN PCHR"/>
    <property type="match status" value="1"/>
</dbReference>
<gene>
    <name evidence="5" type="ORF">ACFO4R_00125</name>
</gene>
<name>A0ABV9QIG4_9FIRM</name>
<proteinExistence type="predicted"/>
<dbReference type="SMART" id="SM00342">
    <property type="entry name" value="HTH_ARAC"/>
    <property type="match status" value="1"/>
</dbReference>
<dbReference type="Pfam" id="PF12833">
    <property type="entry name" value="HTH_18"/>
    <property type="match status" value="1"/>
</dbReference>
<dbReference type="PANTHER" id="PTHR47893:SF1">
    <property type="entry name" value="REGULATORY PROTEIN PCHR"/>
    <property type="match status" value="1"/>
</dbReference>
<dbReference type="PRINTS" id="PR00032">
    <property type="entry name" value="HTHARAC"/>
</dbReference>
<keyword evidence="2" id="KW-0238">DNA-binding</keyword>
<dbReference type="RefSeq" id="WP_379786911.1">
    <property type="nucleotide sequence ID" value="NZ_JBHSHL010000002.1"/>
</dbReference>
<protein>
    <submittedName>
        <fullName evidence="5">Helix-turn-helix transcriptional regulator</fullName>
    </submittedName>
</protein>
<dbReference type="EMBL" id="JBHSHL010000002">
    <property type="protein sequence ID" value="MFC4803476.1"/>
    <property type="molecule type" value="Genomic_DNA"/>
</dbReference>
<dbReference type="InterPro" id="IPR020449">
    <property type="entry name" value="Tscrpt_reg_AraC-type_HTH"/>
</dbReference>
<accession>A0ABV9QIG4</accession>
<dbReference type="Gene3D" id="1.10.10.60">
    <property type="entry name" value="Homeodomain-like"/>
    <property type="match status" value="1"/>
</dbReference>
<keyword evidence="6" id="KW-1185">Reference proteome</keyword>
<sequence>MKGTKEMAFEDGRRIVLYPGVELAFLRLQSDKIESHHRAVDNAIEINYCKEGRIGWKMQNGNSIYLGQGDFSLHTMKSCASAKIIIPNEFYRGLTVFIDLAAFEKEPPQLLEGTPVTARGLYEKFCKNEGVASFIGNQTTQKIFEGFYDQDEALRCTYYRLKTVELLLFIFQQEKEGISPLTEYHAEQVEAVREIHDWLVSNMSRRFTIEELSRKYLLNATTLKTVFKAVYGTSIAAHIKEHRMQEAGDLMKTTSLSIAEIARRVGYESQSKFTAAFKEHFHILPKEYRKKNIDK</sequence>
<reference evidence="6" key="1">
    <citation type="journal article" date="2019" name="Int. J. Syst. Evol. Microbiol.">
        <title>The Global Catalogue of Microorganisms (GCM) 10K type strain sequencing project: providing services to taxonomists for standard genome sequencing and annotation.</title>
        <authorList>
            <consortium name="The Broad Institute Genomics Platform"/>
            <consortium name="The Broad Institute Genome Sequencing Center for Infectious Disease"/>
            <person name="Wu L."/>
            <person name="Ma J."/>
        </authorList>
    </citation>
    <scope>NUCLEOTIDE SEQUENCE [LARGE SCALE GENOMIC DNA]</scope>
    <source>
        <strain evidence="6">CCUG 46385</strain>
    </source>
</reference>
<evidence type="ECO:0000256" key="1">
    <source>
        <dbReference type="ARBA" id="ARBA00023015"/>
    </source>
</evidence>
<dbReference type="InterPro" id="IPR018060">
    <property type="entry name" value="HTH_AraC"/>
</dbReference>
<evidence type="ECO:0000256" key="2">
    <source>
        <dbReference type="ARBA" id="ARBA00023125"/>
    </source>
</evidence>
<feature type="domain" description="HTH araC/xylS-type" evidence="4">
    <location>
        <begin position="193"/>
        <end position="291"/>
    </location>
</feature>